<dbReference type="Pfam" id="PF03364">
    <property type="entry name" value="Polyketide_cyc"/>
    <property type="match status" value="1"/>
</dbReference>
<gene>
    <name evidence="3" type="ORF">KA717_31165</name>
</gene>
<dbReference type="InterPro" id="IPR005031">
    <property type="entry name" value="COQ10_START"/>
</dbReference>
<organism evidence="3">
    <name type="scientific">Woronichinia naegeliana WA131</name>
    <dbReference type="NCBI Taxonomy" id="2824559"/>
    <lineage>
        <taxon>Bacteria</taxon>
        <taxon>Bacillati</taxon>
        <taxon>Cyanobacteriota</taxon>
        <taxon>Cyanophyceae</taxon>
        <taxon>Synechococcales</taxon>
        <taxon>Coelosphaeriaceae</taxon>
        <taxon>Woronichinia</taxon>
    </lineage>
</organism>
<sequence length="216" mass="24353">MNRDFQPQLQKLIERDGQSGHIKTLLMVSFWAIAGGVIGLPVQALPQSSLPIPSQIAVNPEDVVVSGEKGNYVVRLFVNSSKENVWKILTGYTELSRFMPDVISSKVIESKGSQKILDQVYSSAYTLGLKAKVRLQVTESYLKGLNIELVKADYLRSFHGTWTIEKAPNHPKQLLLTHAIKIDPKIDFGKDIFYQFYREGLEETMIRLKKEIESGS</sequence>
<proteinExistence type="predicted"/>
<evidence type="ECO:0000256" key="1">
    <source>
        <dbReference type="SAM" id="Phobius"/>
    </source>
</evidence>
<name>A0A977PUZ8_9CYAN</name>
<keyword evidence="1" id="KW-0812">Transmembrane</keyword>
<dbReference type="EMBL" id="CP073041">
    <property type="protein sequence ID" value="UXE60084.1"/>
    <property type="molecule type" value="Genomic_DNA"/>
</dbReference>
<dbReference type="SUPFAM" id="SSF55961">
    <property type="entry name" value="Bet v1-like"/>
    <property type="match status" value="1"/>
</dbReference>
<dbReference type="InterPro" id="IPR023393">
    <property type="entry name" value="START-like_dom_sf"/>
</dbReference>
<feature type="domain" description="Coenzyme Q-binding protein COQ10 START" evidence="2">
    <location>
        <begin position="81"/>
        <end position="194"/>
    </location>
</feature>
<protein>
    <recommendedName>
        <fullName evidence="2">Coenzyme Q-binding protein COQ10 START domain-containing protein</fullName>
    </recommendedName>
</protein>
<dbReference type="Proteomes" id="UP001065613">
    <property type="component" value="Chromosome"/>
</dbReference>
<evidence type="ECO:0000313" key="3">
    <source>
        <dbReference type="EMBL" id="UXE60084.1"/>
    </source>
</evidence>
<dbReference type="AlphaFoldDB" id="A0A977PUZ8"/>
<dbReference type="PANTHER" id="PTHR34060">
    <property type="entry name" value="POLYKETIDE CYCLASE / DEHYDRASE AND LIPID TRANSPORT PROTEIN"/>
    <property type="match status" value="1"/>
</dbReference>
<feature type="transmembrane region" description="Helical" evidence="1">
    <location>
        <begin position="21"/>
        <end position="42"/>
    </location>
</feature>
<dbReference type="Gene3D" id="3.30.530.20">
    <property type="match status" value="1"/>
</dbReference>
<accession>A0A977PUZ8</accession>
<reference evidence="3" key="1">
    <citation type="submission" date="2021-04" db="EMBL/GenBank/DDBJ databases">
        <title>Genome sequence of Woronichinia naegeliana from Washington state freshwater lake bloom.</title>
        <authorList>
            <person name="Dreher T.W."/>
        </authorList>
    </citation>
    <scope>NUCLEOTIDE SEQUENCE</scope>
    <source>
        <strain evidence="3">WA131</strain>
    </source>
</reference>
<dbReference type="KEGG" id="wna:KA717_31165"/>
<evidence type="ECO:0000259" key="2">
    <source>
        <dbReference type="Pfam" id="PF03364"/>
    </source>
</evidence>
<dbReference type="PANTHER" id="PTHR34060:SF1">
    <property type="entry name" value="POLYKETIDE CYCLASE _ DEHYDRASE AND LIPID TRANSPORT PROTEIN"/>
    <property type="match status" value="1"/>
</dbReference>
<keyword evidence="1" id="KW-1133">Transmembrane helix</keyword>
<keyword evidence="1" id="KW-0472">Membrane</keyword>